<dbReference type="InterPro" id="IPR044819">
    <property type="entry name" value="OBL-like"/>
</dbReference>
<keyword evidence="4" id="KW-1185">Reference proteome</keyword>
<dbReference type="GO" id="GO:0006629">
    <property type="term" value="P:lipid metabolic process"/>
    <property type="evidence" value="ECO:0007669"/>
    <property type="project" value="InterPro"/>
</dbReference>
<dbReference type="InterPro" id="IPR029058">
    <property type="entry name" value="AB_hydrolase_fold"/>
</dbReference>
<comment type="caution">
    <text evidence="3">The sequence shown here is derived from an EMBL/GenBank/DDBJ whole genome shotgun (WGS) entry which is preliminary data.</text>
</comment>
<dbReference type="EMBL" id="RDQH01000335">
    <property type="protein sequence ID" value="RXH88944.1"/>
    <property type="molecule type" value="Genomic_DNA"/>
</dbReference>
<reference evidence="3 4" key="1">
    <citation type="submission" date="2018-10" db="EMBL/GenBank/DDBJ databases">
        <title>A high-quality apple genome assembly.</title>
        <authorList>
            <person name="Hu J."/>
        </authorList>
    </citation>
    <scope>NUCLEOTIDE SEQUENCE [LARGE SCALE GENOMIC DNA]</scope>
    <source>
        <strain evidence="4">cv. HFTH1</strain>
        <tissue evidence="3">Young leaf</tissue>
    </source>
</reference>
<feature type="domain" description="Fungal lipase-type" evidence="2">
    <location>
        <begin position="219"/>
        <end position="422"/>
    </location>
</feature>
<dbReference type="SUPFAM" id="SSF53474">
    <property type="entry name" value="alpha/beta-Hydrolases"/>
    <property type="match status" value="1"/>
</dbReference>
<evidence type="ECO:0000259" key="2">
    <source>
        <dbReference type="Pfam" id="PF01764"/>
    </source>
</evidence>
<dbReference type="AlphaFoldDB" id="A0A498J3R1"/>
<evidence type="ECO:0000256" key="1">
    <source>
        <dbReference type="ARBA" id="ARBA00022801"/>
    </source>
</evidence>
<organism evidence="3 4">
    <name type="scientific">Malus domestica</name>
    <name type="common">Apple</name>
    <name type="synonym">Pyrus malus</name>
    <dbReference type="NCBI Taxonomy" id="3750"/>
    <lineage>
        <taxon>Eukaryota</taxon>
        <taxon>Viridiplantae</taxon>
        <taxon>Streptophyta</taxon>
        <taxon>Embryophyta</taxon>
        <taxon>Tracheophyta</taxon>
        <taxon>Spermatophyta</taxon>
        <taxon>Magnoliopsida</taxon>
        <taxon>eudicotyledons</taxon>
        <taxon>Gunneridae</taxon>
        <taxon>Pentapetalae</taxon>
        <taxon>rosids</taxon>
        <taxon>fabids</taxon>
        <taxon>Rosales</taxon>
        <taxon>Rosaceae</taxon>
        <taxon>Amygdaloideae</taxon>
        <taxon>Maleae</taxon>
        <taxon>Malus</taxon>
    </lineage>
</organism>
<gene>
    <name evidence="3" type="ORF">DVH24_000543</name>
</gene>
<accession>A0A498J3R1</accession>
<name>A0A498J3R1_MALDO</name>
<evidence type="ECO:0000313" key="4">
    <source>
        <dbReference type="Proteomes" id="UP000290289"/>
    </source>
</evidence>
<proteinExistence type="predicted"/>
<dbReference type="Pfam" id="PF01764">
    <property type="entry name" value="Lipase_3"/>
    <property type="match status" value="1"/>
</dbReference>
<dbReference type="Proteomes" id="UP000290289">
    <property type="component" value="Chromosome 9"/>
</dbReference>
<dbReference type="PANTHER" id="PTHR46086:SF3">
    <property type="entry name" value="TRIACYLGLYCEROL LIPASE OBL1"/>
    <property type="match status" value="1"/>
</dbReference>
<protein>
    <recommendedName>
        <fullName evidence="2">Fungal lipase-type domain-containing protein</fullName>
    </recommendedName>
</protein>
<dbReference type="Gene3D" id="3.40.50.1820">
    <property type="entry name" value="alpha/beta hydrolase"/>
    <property type="match status" value="1"/>
</dbReference>
<dbReference type="PANTHER" id="PTHR46086">
    <property type="entry name" value="ALPHA/BETA-HYDROLASES SUPERFAMILY PROTEIN"/>
    <property type="match status" value="1"/>
</dbReference>
<dbReference type="GO" id="GO:0004806">
    <property type="term" value="F:triacylglycerol lipase activity"/>
    <property type="evidence" value="ECO:0007669"/>
    <property type="project" value="InterPro"/>
</dbReference>
<keyword evidence="1" id="KW-0378">Hydrolase</keyword>
<evidence type="ECO:0000313" key="3">
    <source>
        <dbReference type="EMBL" id="RXH88944.1"/>
    </source>
</evidence>
<dbReference type="CDD" id="cd00519">
    <property type="entry name" value="Lipase_3"/>
    <property type="match status" value="1"/>
</dbReference>
<dbReference type="InterPro" id="IPR002921">
    <property type="entry name" value="Fungal_lipase-type"/>
</dbReference>
<sequence>MEKTKYQDNNQSRFGVDDHDGGDDEFRYLIVRPEKGGVRDLFRYSVLADVDSGARFLESSDEEAVGGVAEVHRWVIVVSIIARKIIGFFGKPMEWTGYVVDFILNLLSLNGGVFGLLTAPLRGTVVVPQRGTETFIRTTGHLDGRIDLHSGENLAENVVASLSEGSGIKAELDNRGLMDLCMMAAKLACILWISTIAGMMSTQVFILCDKPIDANLILISFRGTEPFDADDWSTDFDYSWYEIPKLGKVHMGFLEALGLGDRTNAATFYNQLIAIPNKFTPENGVGVSKRPSEGTQALSSDIMEQGGRDQYDKVVPPDMVKKSAYYAVKRKLNSLLEEHKNAKFMVTGHSLGGALAILFPSVLVLHEEMELMQRLLGVYTFGQPRVGNRELGRYMEAHLNNPVPKYFRVVYCNDLVPRLPYDDKTFLFKHFGVCLYYDSLYNEQDTRNRGLFLSHFSLLPMELAPVKKLTGDDDDELSYLIFRPDKGGLWDLFKYTMFGDIGSGIEFFESSDQELVARVAEEHRWGMAVTVVVSKIITLFWKPMELAGFLLDFLLNFVFQNGYSFGLLYNLLQGKVMVPQRDTKTFIRIFGHLDGRVDLRKGEDLAKDIVASISEGTSVKLGNPTLMDLCIMASKLAYENDKVIRKVVVDNWKASYIYGK</sequence>